<proteinExistence type="predicted"/>
<accession>A0AAP0JDE5</accession>
<dbReference type="AlphaFoldDB" id="A0AAP0JDE5"/>
<organism evidence="2 3">
    <name type="scientific">Stephania cephalantha</name>
    <dbReference type="NCBI Taxonomy" id="152367"/>
    <lineage>
        <taxon>Eukaryota</taxon>
        <taxon>Viridiplantae</taxon>
        <taxon>Streptophyta</taxon>
        <taxon>Embryophyta</taxon>
        <taxon>Tracheophyta</taxon>
        <taxon>Spermatophyta</taxon>
        <taxon>Magnoliopsida</taxon>
        <taxon>Ranunculales</taxon>
        <taxon>Menispermaceae</taxon>
        <taxon>Menispermoideae</taxon>
        <taxon>Cissampelideae</taxon>
        <taxon>Stephania</taxon>
    </lineage>
</organism>
<dbReference type="EMBL" id="JBBNAG010000005">
    <property type="protein sequence ID" value="KAK9131984.1"/>
    <property type="molecule type" value="Genomic_DNA"/>
</dbReference>
<evidence type="ECO:0000256" key="1">
    <source>
        <dbReference type="SAM" id="MobiDB-lite"/>
    </source>
</evidence>
<feature type="compositionally biased region" description="Basic and acidic residues" evidence="1">
    <location>
        <begin position="168"/>
        <end position="188"/>
    </location>
</feature>
<evidence type="ECO:0000313" key="3">
    <source>
        <dbReference type="Proteomes" id="UP001419268"/>
    </source>
</evidence>
<sequence length="215" mass="23741">MPRVVENSGKLPKHERGRASSRVPTWDRNVVIVDLCGFKKRGERDAGEELTEGRPASTKVPGAATSSRGSDNAGRERGWWRDRTCSAPTDQQCSDAGDGAVPTSGAGAMRRRLARWLQRRRQWRPSSCADRGTASAAACLRWQRFGCEVRRCSGGEENSGAVEHLRRRGSECWQRRRGNGSDRQRRTSGDATQRGGTHQRRRPASGGTGDRRAKA</sequence>
<feature type="compositionally biased region" description="Basic and acidic residues" evidence="1">
    <location>
        <begin position="73"/>
        <end position="84"/>
    </location>
</feature>
<dbReference type="Proteomes" id="UP001419268">
    <property type="component" value="Unassembled WGS sequence"/>
</dbReference>
<feature type="region of interest" description="Disordered" evidence="1">
    <location>
        <begin position="153"/>
        <end position="215"/>
    </location>
</feature>
<keyword evidence="3" id="KW-1185">Reference proteome</keyword>
<protein>
    <submittedName>
        <fullName evidence="2">Uncharacterized protein</fullName>
    </submittedName>
</protein>
<feature type="region of interest" description="Disordered" evidence="1">
    <location>
        <begin position="1"/>
        <end position="24"/>
    </location>
</feature>
<name>A0AAP0JDE5_9MAGN</name>
<reference evidence="2 3" key="1">
    <citation type="submission" date="2024-01" db="EMBL/GenBank/DDBJ databases">
        <title>Genome assemblies of Stephania.</title>
        <authorList>
            <person name="Yang L."/>
        </authorList>
    </citation>
    <scope>NUCLEOTIDE SEQUENCE [LARGE SCALE GENOMIC DNA]</scope>
    <source>
        <strain evidence="2">JXDWG</strain>
        <tissue evidence="2">Leaf</tissue>
    </source>
</reference>
<gene>
    <name evidence="2" type="ORF">Scep_011512</name>
</gene>
<evidence type="ECO:0000313" key="2">
    <source>
        <dbReference type="EMBL" id="KAK9131984.1"/>
    </source>
</evidence>
<feature type="region of interest" description="Disordered" evidence="1">
    <location>
        <begin position="43"/>
        <end position="106"/>
    </location>
</feature>
<comment type="caution">
    <text evidence="2">The sequence shown here is derived from an EMBL/GenBank/DDBJ whole genome shotgun (WGS) entry which is preliminary data.</text>
</comment>